<feature type="domain" description="AAA+ ATPase" evidence="3">
    <location>
        <begin position="41"/>
        <end position="255"/>
    </location>
</feature>
<protein>
    <submittedName>
        <fullName evidence="4">ATP-binding protein</fullName>
    </submittedName>
</protein>
<dbReference type="SMART" id="SM00382">
    <property type="entry name" value="AAA"/>
    <property type="match status" value="1"/>
</dbReference>
<dbReference type="PANTHER" id="PTHR16305:SF28">
    <property type="entry name" value="GUANYLATE CYCLASE DOMAIN-CONTAINING PROTEIN"/>
    <property type="match status" value="1"/>
</dbReference>
<keyword evidence="1" id="KW-0547">Nucleotide-binding</keyword>
<name>A0A8T7H722_9EURY</name>
<dbReference type="Gene3D" id="3.40.50.300">
    <property type="entry name" value="P-loop containing nucleotide triphosphate hydrolases"/>
    <property type="match status" value="1"/>
</dbReference>
<dbReference type="PANTHER" id="PTHR16305">
    <property type="entry name" value="TESTICULAR SOLUBLE ADENYLYL CYCLASE"/>
    <property type="match status" value="1"/>
</dbReference>
<evidence type="ECO:0000313" key="5">
    <source>
        <dbReference type="Proteomes" id="UP000737555"/>
    </source>
</evidence>
<dbReference type="GO" id="GO:0005737">
    <property type="term" value="C:cytoplasm"/>
    <property type="evidence" value="ECO:0007669"/>
    <property type="project" value="TreeGrafter"/>
</dbReference>
<dbReference type="Pfam" id="PF13191">
    <property type="entry name" value="AAA_16"/>
    <property type="match status" value="1"/>
</dbReference>
<dbReference type="InterPro" id="IPR003593">
    <property type="entry name" value="AAA+_ATPase"/>
</dbReference>
<evidence type="ECO:0000256" key="2">
    <source>
        <dbReference type="ARBA" id="ARBA00022840"/>
    </source>
</evidence>
<keyword evidence="2 4" id="KW-0067">ATP-binding</keyword>
<evidence type="ECO:0000256" key="1">
    <source>
        <dbReference type="ARBA" id="ARBA00022741"/>
    </source>
</evidence>
<evidence type="ECO:0000259" key="3">
    <source>
        <dbReference type="SMART" id="SM00382"/>
    </source>
</evidence>
<organism evidence="4 5">
    <name type="scientific">Methanoculleus bourgensis</name>
    <dbReference type="NCBI Taxonomy" id="83986"/>
    <lineage>
        <taxon>Archaea</taxon>
        <taxon>Methanobacteriati</taxon>
        <taxon>Methanobacteriota</taxon>
        <taxon>Stenosarchaea group</taxon>
        <taxon>Methanomicrobia</taxon>
        <taxon>Methanomicrobiales</taxon>
        <taxon>Methanomicrobiaceae</taxon>
        <taxon>Methanoculleus</taxon>
    </lineage>
</organism>
<gene>
    <name evidence="4" type="ORF">HQQ74_08830</name>
</gene>
<sequence>MDAVQQWTEGVSYAPCPPDEFCGRHGEREQLLALLPRAAEHGQAVMISGPPGIGKSSLLRWLAYDLQDRPDGPRSPVIRAEVFEPPRMIFSGFRKLLYDLQVHAAAGEFQEILESGGIREAAGYTDILLLKHGAPVEPVDLLPKTGDEIVGVFSRPPDVGYDRVRAAFRELLRGLGSLMRDSGRIIAILLDDAHHTPYPDSQLLLDTIQDLPPGVLFAFTVQDDPGYEAIHDCGVPHVPLRGMRGRDIQEMGQKRFDLAISDATAALLEETAGDPFSLVACFNALRRRNLAPSAANIKDLLDEEEDPAGLAFTAIPGYWQTWARDLSLLSPPLPASVMACMLGMSETDVTAMADRLQESAVFRRLPGGAYAFAHSLLQEHCRQRLSEDTEVALNARAADCFERFMHHLPGRLNVLLSIASHLFGARDYARAADLNLELGLRFYRFGDYDSALLLTERAVASAEHLGDGDLLATAVNQRDLIARGMADRA</sequence>
<accession>A0A8T7H722</accession>
<dbReference type="GO" id="GO:0005524">
    <property type="term" value="F:ATP binding"/>
    <property type="evidence" value="ECO:0007669"/>
    <property type="project" value="UniProtKB-KW"/>
</dbReference>
<comment type="caution">
    <text evidence="4">The sequence shown here is derived from an EMBL/GenBank/DDBJ whole genome shotgun (WGS) entry which is preliminary data.</text>
</comment>
<dbReference type="GO" id="GO:0004016">
    <property type="term" value="F:adenylate cyclase activity"/>
    <property type="evidence" value="ECO:0007669"/>
    <property type="project" value="TreeGrafter"/>
</dbReference>
<dbReference type="SUPFAM" id="SSF52540">
    <property type="entry name" value="P-loop containing nucleoside triphosphate hydrolases"/>
    <property type="match status" value="1"/>
</dbReference>
<evidence type="ECO:0000313" key="4">
    <source>
        <dbReference type="EMBL" id="NQS78786.1"/>
    </source>
</evidence>
<proteinExistence type="predicted"/>
<reference evidence="4" key="1">
    <citation type="submission" date="2020-05" db="EMBL/GenBank/DDBJ databases">
        <title>The first insight into the ecology of ammonia-tolerant syntrophic propionate oxidizing bacteria.</title>
        <authorList>
            <person name="Singh A."/>
            <person name="Schnurer A."/>
            <person name="Westerholm M."/>
        </authorList>
    </citation>
    <scope>NUCLEOTIDE SEQUENCE</scope>
    <source>
        <strain evidence="4">MAG54</strain>
    </source>
</reference>
<dbReference type="Proteomes" id="UP000737555">
    <property type="component" value="Unassembled WGS sequence"/>
</dbReference>
<dbReference type="EMBL" id="JABMJE010000142">
    <property type="protein sequence ID" value="NQS78786.1"/>
    <property type="molecule type" value="Genomic_DNA"/>
</dbReference>
<dbReference type="AlphaFoldDB" id="A0A8T7H722"/>
<dbReference type="InterPro" id="IPR041664">
    <property type="entry name" value="AAA_16"/>
</dbReference>
<dbReference type="InterPro" id="IPR027417">
    <property type="entry name" value="P-loop_NTPase"/>
</dbReference>